<dbReference type="CDD" id="cd06173">
    <property type="entry name" value="MFS_MefA_like"/>
    <property type="match status" value="1"/>
</dbReference>
<dbReference type="InterPro" id="IPR020846">
    <property type="entry name" value="MFS_dom"/>
</dbReference>
<feature type="transmembrane region" description="Helical" evidence="7">
    <location>
        <begin position="158"/>
        <end position="180"/>
    </location>
</feature>
<accession>A0A1N7HKV6</accession>
<feature type="transmembrane region" description="Helical" evidence="7">
    <location>
        <begin position="121"/>
        <end position="137"/>
    </location>
</feature>
<dbReference type="InterPro" id="IPR001958">
    <property type="entry name" value="Tet-R_TetA/multi-R_MdtG-like"/>
</dbReference>
<evidence type="ECO:0000256" key="7">
    <source>
        <dbReference type="SAM" id="Phobius"/>
    </source>
</evidence>
<evidence type="ECO:0000313" key="10">
    <source>
        <dbReference type="Proteomes" id="UP000186096"/>
    </source>
</evidence>
<feature type="domain" description="Major facilitator superfamily (MFS) profile" evidence="8">
    <location>
        <begin position="231"/>
        <end position="455"/>
    </location>
</feature>
<evidence type="ECO:0000256" key="4">
    <source>
        <dbReference type="ARBA" id="ARBA00022692"/>
    </source>
</evidence>
<dbReference type="PROSITE" id="PS50850">
    <property type="entry name" value="MFS"/>
    <property type="match status" value="1"/>
</dbReference>
<keyword evidence="10" id="KW-1185">Reference proteome</keyword>
<dbReference type="PANTHER" id="PTHR23513:SF9">
    <property type="entry name" value="ENTEROBACTIN EXPORTER ENTS"/>
    <property type="match status" value="1"/>
</dbReference>
<feature type="transmembrane region" description="Helical" evidence="7">
    <location>
        <begin position="271"/>
        <end position="291"/>
    </location>
</feature>
<evidence type="ECO:0000256" key="1">
    <source>
        <dbReference type="ARBA" id="ARBA00004429"/>
    </source>
</evidence>
<feature type="transmembrane region" description="Helical" evidence="7">
    <location>
        <begin position="60"/>
        <end position="82"/>
    </location>
</feature>
<dbReference type="EMBL" id="FTNI01000072">
    <property type="protein sequence ID" value="SIS25504.1"/>
    <property type="molecule type" value="Genomic_DNA"/>
</dbReference>
<dbReference type="Pfam" id="PF05977">
    <property type="entry name" value="MFS_3"/>
    <property type="match status" value="1"/>
</dbReference>
<sequence>MPERADRFLKSLARRLRLDLSPLREFRDFRLLLGSGLITMLGTVITTVAVPFQMKQLTESYVAVGLVGMAEFVPMVVCGLWGGAIADARDRRTIVILSELGLCLSSVLLLVNALLPRPQVWVLYAAGALAAGLGSIRRPSEQALINRMLPLDRMPAAFAVQGLVLNAAMIAGPAAGGLIVATLGPAASYGVDVATFLLSLALLARVGAVPRAEEPTPASLRSLLEGVRYALRRPDLMGTYLVDIAAMAFASSTALFPFLAENLGAPKAVGVLYAAGGVGAVIASLTSGWTARVRRHGLAVIVSATLWGVAVALAALMPDIWLVFLFLAVAGGADMVSGLFRGTIWNQTIPDSYRGRLAGIELLSYSTGPMLGDARAGFMAQLGGARFSLGVGGLLCAAAVGVMAAALPRFRGYDARTDEHAVAQRRALLSPARRGDRTVIAAEERHAEFGRSPSA</sequence>
<dbReference type="SUPFAM" id="SSF103473">
    <property type="entry name" value="MFS general substrate transporter"/>
    <property type="match status" value="1"/>
</dbReference>
<feature type="transmembrane region" description="Helical" evidence="7">
    <location>
        <begin position="186"/>
        <end position="204"/>
    </location>
</feature>
<evidence type="ECO:0000256" key="5">
    <source>
        <dbReference type="ARBA" id="ARBA00022989"/>
    </source>
</evidence>
<feature type="transmembrane region" description="Helical" evidence="7">
    <location>
        <begin position="94"/>
        <end position="115"/>
    </location>
</feature>
<keyword evidence="5 7" id="KW-1133">Transmembrane helix</keyword>
<dbReference type="RefSeq" id="WP_076443336.1">
    <property type="nucleotide sequence ID" value="NZ_FTNI01000072.1"/>
</dbReference>
<comment type="subcellular location">
    <subcellularLocation>
        <location evidence="1">Cell inner membrane</location>
        <topology evidence="1">Multi-pass membrane protein</topology>
    </subcellularLocation>
</comment>
<dbReference type="GO" id="GO:0005886">
    <property type="term" value="C:plasma membrane"/>
    <property type="evidence" value="ECO:0007669"/>
    <property type="project" value="UniProtKB-SubCell"/>
</dbReference>
<feature type="transmembrane region" description="Helical" evidence="7">
    <location>
        <begin position="240"/>
        <end position="259"/>
    </location>
</feature>
<evidence type="ECO:0000256" key="2">
    <source>
        <dbReference type="ARBA" id="ARBA00022448"/>
    </source>
</evidence>
<proteinExistence type="predicted"/>
<keyword evidence="4 7" id="KW-0812">Transmembrane</keyword>
<organism evidence="9 10">
    <name type="scientific">Microbispora rosea</name>
    <dbReference type="NCBI Taxonomy" id="58117"/>
    <lineage>
        <taxon>Bacteria</taxon>
        <taxon>Bacillati</taxon>
        <taxon>Actinomycetota</taxon>
        <taxon>Actinomycetes</taxon>
        <taxon>Streptosporangiales</taxon>
        <taxon>Streptosporangiaceae</taxon>
        <taxon>Microbispora</taxon>
    </lineage>
</organism>
<gene>
    <name evidence="9" type="ORF">SAMN05421833_1723</name>
</gene>
<dbReference type="STRING" id="58117.SAMN05421833_1723"/>
<protein>
    <submittedName>
        <fullName evidence="9">Predicted arabinose efflux permease, MFS family</fullName>
    </submittedName>
</protein>
<feature type="transmembrane region" description="Helical" evidence="7">
    <location>
        <begin position="387"/>
        <end position="407"/>
    </location>
</feature>
<name>A0A1N7HKV6_9ACTN</name>
<dbReference type="Proteomes" id="UP000186096">
    <property type="component" value="Unassembled WGS sequence"/>
</dbReference>
<dbReference type="InterPro" id="IPR036259">
    <property type="entry name" value="MFS_trans_sf"/>
</dbReference>
<keyword evidence="3" id="KW-1003">Cell membrane</keyword>
<keyword evidence="2" id="KW-0813">Transport</keyword>
<dbReference type="AlphaFoldDB" id="A0A1N7HKV6"/>
<dbReference type="PRINTS" id="PR01035">
    <property type="entry name" value="TCRTETA"/>
</dbReference>
<dbReference type="InterPro" id="IPR010290">
    <property type="entry name" value="TM_effector"/>
</dbReference>
<evidence type="ECO:0000256" key="3">
    <source>
        <dbReference type="ARBA" id="ARBA00022475"/>
    </source>
</evidence>
<evidence type="ECO:0000313" key="9">
    <source>
        <dbReference type="EMBL" id="SIS25504.1"/>
    </source>
</evidence>
<reference evidence="10" key="1">
    <citation type="submission" date="2017-01" db="EMBL/GenBank/DDBJ databases">
        <authorList>
            <person name="Varghese N."/>
            <person name="Submissions S."/>
        </authorList>
    </citation>
    <scope>NUCLEOTIDE SEQUENCE [LARGE SCALE GENOMIC DNA]</scope>
    <source>
        <strain evidence="10">ATCC 12950</strain>
    </source>
</reference>
<feature type="transmembrane region" description="Helical" evidence="7">
    <location>
        <begin position="31"/>
        <end position="54"/>
    </location>
</feature>
<evidence type="ECO:0000259" key="8">
    <source>
        <dbReference type="PROSITE" id="PS50850"/>
    </source>
</evidence>
<keyword evidence="6 7" id="KW-0472">Membrane</keyword>
<dbReference type="GO" id="GO:0022857">
    <property type="term" value="F:transmembrane transporter activity"/>
    <property type="evidence" value="ECO:0007669"/>
    <property type="project" value="InterPro"/>
</dbReference>
<evidence type="ECO:0000256" key="6">
    <source>
        <dbReference type="ARBA" id="ARBA00023136"/>
    </source>
</evidence>
<dbReference type="Gene3D" id="1.20.1250.20">
    <property type="entry name" value="MFS general substrate transporter like domains"/>
    <property type="match status" value="1"/>
</dbReference>
<dbReference type="PANTHER" id="PTHR23513">
    <property type="entry name" value="INTEGRAL MEMBRANE EFFLUX PROTEIN-RELATED"/>
    <property type="match status" value="1"/>
</dbReference>
<feature type="transmembrane region" description="Helical" evidence="7">
    <location>
        <begin position="298"/>
        <end position="331"/>
    </location>
</feature>